<evidence type="ECO:0000313" key="2">
    <source>
        <dbReference type="RefSeq" id="XP_029654033.1"/>
    </source>
</evidence>
<dbReference type="KEGG" id="osn:115227294"/>
<evidence type="ECO:0000313" key="1">
    <source>
        <dbReference type="Proteomes" id="UP000515154"/>
    </source>
</evidence>
<gene>
    <name evidence="2" type="primary">LOC115227294</name>
</gene>
<sequence length="187" mass="20979">MSIEHEGGCFSTNHLMFIDDIKLFARSSEILHSMGKVLEGFMKAVGLELNYKKSATNTPVCGDLVKVLEEHQGYKYLGVVESPASLITPETKKCVVEGVRSKAAMLCKTWLNARNLFHALNEYAISLLNYYVGLIEFEPSEYDEMDLIVLRVVRENHVHVLASNKERLYLSRGQLGPQAVLKTVGCK</sequence>
<proteinExistence type="predicted"/>
<protein>
    <submittedName>
        <fullName evidence="2">Uncharacterized protein LOC115227294</fullName>
    </submittedName>
</protein>
<keyword evidence="1" id="KW-1185">Reference proteome</keyword>
<name>A0A6P7TQK4_9MOLL</name>
<organism evidence="1 2">
    <name type="scientific">Octopus sinensis</name>
    <name type="common">East Asian common octopus</name>
    <dbReference type="NCBI Taxonomy" id="2607531"/>
    <lineage>
        <taxon>Eukaryota</taxon>
        <taxon>Metazoa</taxon>
        <taxon>Spiralia</taxon>
        <taxon>Lophotrochozoa</taxon>
        <taxon>Mollusca</taxon>
        <taxon>Cephalopoda</taxon>
        <taxon>Coleoidea</taxon>
        <taxon>Octopodiformes</taxon>
        <taxon>Octopoda</taxon>
        <taxon>Incirrata</taxon>
        <taxon>Octopodidae</taxon>
        <taxon>Octopus</taxon>
    </lineage>
</organism>
<reference evidence="2" key="1">
    <citation type="submission" date="2025-08" db="UniProtKB">
        <authorList>
            <consortium name="RefSeq"/>
        </authorList>
    </citation>
    <scope>IDENTIFICATION</scope>
</reference>
<accession>A0A6P7TQK4</accession>
<dbReference type="RefSeq" id="XP_029654033.1">
    <property type="nucleotide sequence ID" value="XM_029798173.1"/>
</dbReference>
<dbReference type="AlphaFoldDB" id="A0A6P7TQK4"/>
<dbReference type="Proteomes" id="UP000515154">
    <property type="component" value="Unplaced"/>
</dbReference>
<dbReference type="PANTHER" id="PTHR35450:SF2">
    <property type="entry name" value="REVERSE TRANSCRIPTASE DOMAIN-CONTAINING PROTEIN"/>
    <property type="match status" value="1"/>
</dbReference>
<dbReference type="PANTHER" id="PTHR35450">
    <property type="entry name" value="REVERSE TRANSCRIPTASE DOMAIN-CONTAINING PROTEIN"/>
    <property type="match status" value="1"/>
</dbReference>